<accession>A0A0M0JFW9</accession>
<evidence type="ECO:0000313" key="1">
    <source>
        <dbReference type="EMBL" id="KOO25138.1"/>
    </source>
</evidence>
<dbReference type="AlphaFoldDB" id="A0A0M0JFW9"/>
<proteinExistence type="predicted"/>
<dbReference type="PANTHER" id="PTHR43734:SF1">
    <property type="entry name" value="PHYTOENE DESATURASE"/>
    <property type="match status" value="1"/>
</dbReference>
<dbReference type="Proteomes" id="UP000037460">
    <property type="component" value="Unassembled WGS sequence"/>
</dbReference>
<dbReference type="EMBL" id="JWZX01003015">
    <property type="protein sequence ID" value="KOO25138.1"/>
    <property type="molecule type" value="Genomic_DNA"/>
</dbReference>
<organism evidence="1 2">
    <name type="scientific">Chrysochromulina tobinii</name>
    <dbReference type="NCBI Taxonomy" id="1460289"/>
    <lineage>
        <taxon>Eukaryota</taxon>
        <taxon>Haptista</taxon>
        <taxon>Haptophyta</taxon>
        <taxon>Prymnesiophyceae</taxon>
        <taxon>Prymnesiales</taxon>
        <taxon>Chrysochromulinaceae</taxon>
        <taxon>Chrysochromulina</taxon>
    </lineage>
</organism>
<keyword evidence="2" id="KW-1185">Reference proteome</keyword>
<evidence type="ECO:0000313" key="2">
    <source>
        <dbReference type="Proteomes" id="UP000037460"/>
    </source>
</evidence>
<name>A0A0M0JFW9_9EUKA</name>
<protein>
    <submittedName>
        <fullName evidence="1">Phytoene dehydrogenase</fullName>
    </submittedName>
</protein>
<comment type="caution">
    <text evidence="1">The sequence shown here is derived from an EMBL/GenBank/DDBJ whole genome shotgun (WGS) entry which is preliminary data.</text>
</comment>
<dbReference type="PANTHER" id="PTHR43734">
    <property type="entry name" value="PHYTOENE DESATURASE"/>
    <property type="match status" value="1"/>
</dbReference>
<reference evidence="2" key="1">
    <citation type="journal article" date="2015" name="PLoS Genet.">
        <title>Genome Sequence and Transcriptome Analyses of Chrysochromulina tobin: Metabolic Tools for Enhanced Algal Fitness in the Prominent Order Prymnesiales (Haptophyceae).</title>
        <authorList>
            <person name="Hovde B.T."/>
            <person name="Deodato C.R."/>
            <person name="Hunsperger H.M."/>
            <person name="Ryken S.A."/>
            <person name="Yost W."/>
            <person name="Jha R.K."/>
            <person name="Patterson J."/>
            <person name="Monnat R.J. Jr."/>
            <person name="Barlow S.B."/>
            <person name="Starkenburg S.R."/>
            <person name="Cattolico R.A."/>
        </authorList>
    </citation>
    <scope>NUCLEOTIDE SEQUENCE</scope>
    <source>
        <strain evidence="2">CCMP291</strain>
    </source>
</reference>
<gene>
    <name evidence="1" type="ORF">Ctob_003827</name>
</gene>
<sequence length="318" mass="34306">MSTPAVPGSQLESQLLDADCVIVNADLAAAEPLLLPPALRRSEYAEQSEITSSERLATIGRTVQRAATAVAVALKTAMGAAVPHVAEVAETMAPPPTTATEGLLRAGGWRYSSSTVSFYWCLDRRYAELRHHNVFLAPADAWRGLFDAAEYARWDERLASAPLHFYVHAPARTDPSCCELPTDDAVMVLVPVPPLDERMSAADVSAATERMVARARDAVIQTFESAGMEGFGATIVDERVRTPPGWRDAYGLRRGSVFGLSHNLEQLALARPARRHKGVRGLHWVGANTRPGNGVPLVLIGAMKTAEEALLDLGIGHR</sequence>
<dbReference type="OrthoDB" id="7777654at2759"/>